<dbReference type="GO" id="GO:0042446">
    <property type="term" value="P:hormone biosynthetic process"/>
    <property type="evidence" value="ECO:0007669"/>
    <property type="project" value="TreeGrafter"/>
</dbReference>
<dbReference type="GO" id="GO:0020037">
    <property type="term" value="F:heme binding"/>
    <property type="evidence" value="ECO:0007669"/>
    <property type="project" value="InterPro"/>
</dbReference>
<comment type="caution">
    <text evidence="16">The sequence shown here is derived from an EMBL/GenBank/DDBJ whole genome shotgun (WGS) entry which is preliminary data.</text>
</comment>
<dbReference type="Gene3D" id="1.10.630.10">
    <property type="entry name" value="Cytochrome P450"/>
    <property type="match status" value="1"/>
</dbReference>
<dbReference type="AlphaFoldDB" id="A0AAE0VX41"/>
<evidence type="ECO:0000256" key="14">
    <source>
        <dbReference type="RuleBase" id="RU000461"/>
    </source>
</evidence>
<keyword evidence="15" id="KW-1133">Transmembrane helix</keyword>
<dbReference type="InterPro" id="IPR036396">
    <property type="entry name" value="Cyt_P450_sf"/>
</dbReference>
<comment type="subcellular location">
    <subcellularLocation>
        <location evidence="3">Endoplasmic reticulum membrane</location>
        <topology evidence="3">Peripheral membrane protein</topology>
    </subcellularLocation>
    <subcellularLocation>
        <location evidence="2">Microsome membrane</location>
        <topology evidence="2">Peripheral membrane protein</topology>
    </subcellularLocation>
</comment>
<sequence length="502" mass="58013">MGTVFIYLVVFFIMLFIWKYFSKSSKVKRLPPCPPAKPFIGNLLDFKGSPHLKFEEWTERYGPIFTWTVFNKRGVTVNRADLVRKLLTHESLAPYTNDRFNSFQGEYVAWNYKDVLFGRADENLGRLRKAMHKGLRLYGDGVSTFENTVQRELQRVVELIKDKDGKDFDPRPIISDSIGNLISILLTGSQIESSEESKRIWKLSNLILLSLRPAFMSIMETVPFLRYFPGPFRNTVHDVLTARDEVISKYYTIARETYEPGKTRGYVDALIKLQEEEVDENGVSWLKEEHIKGLIVDVVFAGLMTTTNAILIAILLLIHHPSVFEKVKKEVLDIIGPDRPPSLKDREEMPYIQAVILEILRYSAHISVPPPHRCTVDVEFEGYTIPQGSIILLNFWFIHHDPEIWGDPWQFRPERFLDDHGNLLSPEHNLRQSLILFGVGRRSCVGETMARSRMFLYLATLIQQFDLRLPKDHDVVSHDPRGYSETVILEPPQYFITAVPQT</sequence>
<gene>
    <name evidence="16" type="ORF">CHS0354_014364</name>
</gene>
<evidence type="ECO:0000313" key="17">
    <source>
        <dbReference type="Proteomes" id="UP001195483"/>
    </source>
</evidence>
<keyword evidence="5 13" id="KW-0349">Heme</keyword>
<keyword evidence="10 13" id="KW-0408">Iron</keyword>
<dbReference type="PRINTS" id="PR00463">
    <property type="entry name" value="EP450I"/>
</dbReference>
<dbReference type="GO" id="GO:0005506">
    <property type="term" value="F:iron ion binding"/>
    <property type="evidence" value="ECO:0007669"/>
    <property type="project" value="InterPro"/>
</dbReference>
<dbReference type="SUPFAM" id="SSF48264">
    <property type="entry name" value="Cytochrome P450"/>
    <property type="match status" value="1"/>
</dbReference>
<dbReference type="GO" id="GO:0005789">
    <property type="term" value="C:endoplasmic reticulum membrane"/>
    <property type="evidence" value="ECO:0007669"/>
    <property type="project" value="UniProtKB-SubCell"/>
</dbReference>
<dbReference type="Pfam" id="PF00067">
    <property type="entry name" value="p450"/>
    <property type="match status" value="1"/>
</dbReference>
<keyword evidence="9 14" id="KW-0560">Oxidoreductase</keyword>
<dbReference type="PANTHER" id="PTHR24289">
    <property type="entry name" value="STEROID 17-ALPHA-HYDROXYLASE/17,20 LYASE"/>
    <property type="match status" value="1"/>
</dbReference>
<evidence type="ECO:0000256" key="2">
    <source>
        <dbReference type="ARBA" id="ARBA00004174"/>
    </source>
</evidence>
<accession>A0AAE0VX41</accession>
<keyword evidence="8" id="KW-0492">Microsome</keyword>
<keyword evidence="11 14" id="KW-0503">Monooxygenase</keyword>
<dbReference type="InterPro" id="IPR002401">
    <property type="entry name" value="Cyt_P450_E_grp-I"/>
</dbReference>
<dbReference type="InterPro" id="IPR017972">
    <property type="entry name" value="Cyt_P450_CS"/>
</dbReference>
<dbReference type="PROSITE" id="PS00086">
    <property type="entry name" value="CYTOCHROME_P450"/>
    <property type="match status" value="1"/>
</dbReference>
<evidence type="ECO:0000256" key="5">
    <source>
        <dbReference type="ARBA" id="ARBA00022617"/>
    </source>
</evidence>
<proteinExistence type="inferred from homology"/>
<evidence type="ECO:0000256" key="4">
    <source>
        <dbReference type="ARBA" id="ARBA00010617"/>
    </source>
</evidence>
<evidence type="ECO:0000256" key="6">
    <source>
        <dbReference type="ARBA" id="ARBA00022723"/>
    </source>
</evidence>
<evidence type="ECO:0000256" key="7">
    <source>
        <dbReference type="ARBA" id="ARBA00022824"/>
    </source>
</evidence>
<evidence type="ECO:0000313" key="16">
    <source>
        <dbReference type="EMBL" id="KAK3593818.1"/>
    </source>
</evidence>
<keyword evidence="6 13" id="KW-0479">Metal-binding</keyword>
<evidence type="ECO:0000256" key="13">
    <source>
        <dbReference type="PIRSR" id="PIRSR602401-1"/>
    </source>
</evidence>
<evidence type="ECO:0000256" key="9">
    <source>
        <dbReference type="ARBA" id="ARBA00023002"/>
    </source>
</evidence>
<dbReference type="FunFam" id="1.10.630.10:FF:000238">
    <property type="entry name" value="Cytochrome P450 2A6"/>
    <property type="match status" value="1"/>
</dbReference>
<evidence type="ECO:0000256" key="1">
    <source>
        <dbReference type="ARBA" id="ARBA00001971"/>
    </source>
</evidence>
<keyword evidence="15" id="KW-0812">Transmembrane</keyword>
<dbReference type="GO" id="GO:0004508">
    <property type="term" value="F:steroid 17-alpha-monooxygenase activity"/>
    <property type="evidence" value="ECO:0007669"/>
    <property type="project" value="TreeGrafter"/>
</dbReference>
<evidence type="ECO:0000256" key="10">
    <source>
        <dbReference type="ARBA" id="ARBA00023004"/>
    </source>
</evidence>
<reference evidence="16" key="2">
    <citation type="journal article" date="2021" name="Genome Biol. Evol.">
        <title>Developing a high-quality reference genome for a parasitic bivalve with doubly uniparental inheritance (Bivalvia: Unionida).</title>
        <authorList>
            <person name="Smith C.H."/>
        </authorList>
    </citation>
    <scope>NUCLEOTIDE SEQUENCE</scope>
    <source>
        <strain evidence="16">CHS0354</strain>
        <tissue evidence="16">Mantle</tissue>
    </source>
</reference>
<keyword evidence="12 15" id="KW-0472">Membrane</keyword>
<dbReference type="PRINTS" id="PR00385">
    <property type="entry name" value="P450"/>
</dbReference>
<organism evidence="16 17">
    <name type="scientific">Potamilus streckersoni</name>
    <dbReference type="NCBI Taxonomy" id="2493646"/>
    <lineage>
        <taxon>Eukaryota</taxon>
        <taxon>Metazoa</taxon>
        <taxon>Spiralia</taxon>
        <taxon>Lophotrochozoa</taxon>
        <taxon>Mollusca</taxon>
        <taxon>Bivalvia</taxon>
        <taxon>Autobranchia</taxon>
        <taxon>Heteroconchia</taxon>
        <taxon>Palaeoheterodonta</taxon>
        <taxon>Unionida</taxon>
        <taxon>Unionoidea</taxon>
        <taxon>Unionidae</taxon>
        <taxon>Ambleminae</taxon>
        <taxon>Lampsilini</taxon>
        <taxon>Potamilus</taxon>
    </lineage>
</organism>
<feature type="transmembrane region" description="Helical" evidence="15">
    <location>
        <begin position="6"/>
        <end position="22"/>
    </location>
</feature>
<evidence type="ECO:0000256" key="8">
    <source>
        <dbReference type="ARBA" id="ARBA00022848"/>
    </source>
</evidence>
<comment type="similarity">
    <text evidence="4 14">Belongs to the cytochrome P450 family.</text>
</comment>
<dbReference type="EMBL" id="JAEAOA010000884">
    <property type="protein sequence ID" value="KAK3593818.1"/>
    <property type="molecule type" value="Genomic_DNA"/>
</dbReference>
<reference evidence="16" key="1">
    <citation type="journal article" date="2021" name="Genome Biol. Evol.">
        <title>A High-Quality Reference Genome for a Parasitic Bivalve with Doubly Uniparental Inheritance (Bivalvia: Unionida).</title>
        <authorList>
            <person name="Smith C.H."/>
        </authorList>
    </citation>
    <scope>NUCLEOTIDE SEQUENCE</scope>
    <source>
        <strain evidence="16">CHS0354</strain>
    </source>
</reference>
<evidence type="ECO:0000256" key="12">
    <source>
        <dbReference type="ARBA" id="ARBA00023136"/>
    </source>
</evidence>
<reference evidence="16" key="3">
    <citation type="submission" date="2023-05" db="EMBL/GenBank/DDBJ databases">
        <authorList>
            <person name="Smith C.H."/>
        </authorList>
    </citation>
    <scope>NUCLEOTIDE SEQUENCE</scope>
    <source>
        <strain evidence="16">CHS0354</strain>
        <tissue evidence="16">Mantle</tissue>
    </source>
</reference>
<evidence type="ECO:0000256" key="3">
    <source>
        <dbReference type="ARBA" id="ARBA00004406"/>
    </source>
</evidence>
<evidence type="ECO:0000256" key="11">
    <source>
        <dbReference type="ARBA" id="ARBA00023033"/>
    </source>
</evidence>
<keyword evidence="17" id="KW-1185">Reference proteome</keyword>
<dbReference type="PANTHER" id="PTHR24289:SF1">
    <property type="entry name" value="STEROID 17-ALPHA-HYDROXYLASE_17,20 LYASE"/>
    <property type="match status" value="1"/>
</dbReference>
<name>A0AAE0VX41_9BIVA</name>
<evidence type="ECO:0008006" key="18">
    <source>
        <dbReference type="Google" id="ProtNLM"/>
    </source>
</evidence>
<feature type="transmembrane region" description="Helical" evidence="15">
    <location>
        <begin position="294"/>
        <end position="318"/>
    </location>
</feature>
<protein>
    <recommendedName>
        <fullName evidence="18">Cytochrome P450</fullName>
    </recommendedName>
</protein>
<comment type="cofactor">
    <cofactor evidence="1 13">
        <name>heme</name>
        <dbReference type="ChEBI" id="CHEBI:30413"/>
    </cofactor>
</comment>
<feature type="binding site" description="axial binding residue" evidence="13">
    <location>
        <position position="444"/>
    </location>
    <ligand>
        <name>heme</name>
        <dbReference type="ChEBI" id="CHEBI:30413"/>
    </ligand>
    <ligandPart>
        <name>Fe</name>
        <dbReference type="ChEBI" id="CHEBI:18248"/>
    </ligandPart>
</feature>
<dbReference type="Proteomes" id="UP001195483">
    <property type="component" value="Unassembled WGS sequence"/>
</dbReference>
<dbReference type="InterPro" id="IPR001128">
    <property type="entry name" value="Cyt_P450"/>
</dbReference>
<evidence type="ECO:0000256" key="15">
    <source>
        <dbReference type="SAM" id="Phobius"/>
    </source>
</evidence>
<keyword evidence="7" id="KW-0256">Endoplasmic reticulum</keyword>
<dbReference type="GO" id="GO:0042448">
    <property type="term" value="P:progesterone metabolic process"/>
    <property type="evidence" value="ECO:0007669"/>
    <property type="project" value="TreeGrafter"/>
</dbReference>